<dbReference type="Gene3D" id="3.70.10.10">
    <property type="match status" value="1"/>
</dbReference>
<organism evidence="1 2">
    <name type="scientific">Cucurbita moschata</name>
    <name type="common">Winter crookneck squash</name>
    <name type="synonym">Cucurbita pepo var. moschata</name>
    <dbReference type="NCBI Taxonomy" id="3662"/>
    <lineage>
        <taxon>Eukaryota</taxon>
        <taxon>Viridiplantae</taxon>
        <taxon>Streptophyta</taxon>
        <taxon>Embryophyta</taxon>
        <taxon>Tracheophyta</taxon>
        <taxon>Spermatophyta</taxon>
        <taxon>Magnoliopsida</taxon>
        <taxon>eudicotyledons</taxon>
        <taxon>Gunneridae</taxon>
        <taxon>Pentapetalae</taxon>
        <taxon>rosids</taxon>
        <taxon>fabids</taxon>
        <taxon>Cucurbitales</taxon>
        <taxon>Cucurbitaceae</taxon>
        <taxon>Cucurbiteae</taxon>
        <taxon>Cucurbita</taxon>
    </lineage>
</organism>
<evidence type="ECO:0000313" key="1">
    <source>
        <dbReference type="Proteomes" id="UP000504609"/>
    </source>
</evidence>
<evidence type="ECO:0000313" key="2">
    <source>
        <dbReference type="RefSeq" id="XP_022958857.1"/>
    </source>
</evidence>
<dbReference type="SUPFAM" id="SSF55979">
    <property type="entry name" value="DNA clamp"/>
    <property type="match status" value="1"/>
</dbReference>
<name>A0A6J1H2Z8_CUCMO</name>
<gene>
    <name evidence="2" type="primary">LOC111460011</name>
</gene>
<sequence>MFLVRLHHFDPLMEATSILAQISNEADLKFSSSKFSLITSYPSHRFVATFQISHRFFANYFVDRNHSSRVSLQSFYNAMYAGIVFSSMTIHFPETTSRMVLQFESSNHTRMQMHRVLKLSPSQEEELGQIQHDRFFSIISQDFRDIITGLPSFPNNSIFVSLTSSRVKFCWASEERILTKEGGRCVIVGYEGQAEIVFQINLNPKWFFFNLSYGAYRIWFYKTIDSRCVIFIPAFGLNAQYVIYFS</sequence>
<proteinExistence type="predicted"/>
<dbReference type="KEGG" id="cmos:111460011"/>
<dbReference type="AlphaFoldDB" id="A0A6J1H2Z8"/>
<dbReference type="RefSeq" id="XP_022958857.1">
    <property type="nucleotide sequence ID" value="XM_023103089.1"/>
</dbReference>
<keyword evidence="1" id="KW-1185">Reference proteome</keyword>
<dbReference type="Proteomes" id="UP000504609">
    <property type="component" value="Unplaced"/>
</dbReference>
<reference evidence="2" key="1">
    <citation type="submission" date="2025-08" db="UniProtKB">
        <authorList>
            <consortium name="RefSeq"/>
        </authorList>
    </citation>
    <scope>IDENTIFICATION</scope>
    <source>
        <tissue evidence="2">Young leaves</tissue>
    </source>
</reference>
<dbReference type="GeneID" id="111460011"/>
<accession>A0A6J1H2Z8</accession>
<dbReference type="InterPro" id="IPR046938">
    <property type="entry name" value="DNA_clamp_sf"/>
</dbReference>
<protein>
    <submittedName>
        <fullName evidence="2">Uncharacterized protein LOC111460011</fullName>
    </submittedName>
</protein>